<dbReference type="EMBL" id="BMVF01000026">
    <property type="protein sequence ID" value="GHD96260.1"/>
    <property type="molecule type" value="Genomic_DNA"/>
</dbReference>
<name>A0A918YAC3_9ACTN</name>
<evidence type="ECO:0000256" key="1">
    <source>
        <dbReference type="SAM" id="MobiDB-lite"/>
    </source>
</evidence>
<feature type="region of interest" description="Disordered" evidence="1">
    <location>
        <begin position="1"/>
        <end position="31"/>
    </location>
</feature>
<reference evidence="2" key="1">
    <citation type="journal article" date="2014" name="Int. J. Syst. Evol. Microbiol.">
        <title>Complete genome sequence of Corynebacterium casei LMG S-19264T (=DSM 44701T), isolated from a smear-ripened cheese.</title>
        <authorList>
            <consortium name="US DOE Joint Genome Institute (JGI-PGF)"/>
            <person name="Walter F."/>
            <person name="Albersmeier A."/>
            <person name="Kalinowski J."/>
            <person name="Ruckert C."/>
        </authorList>
    </citation>
    <scope>NUCLEOTIDE SEQUENCE</scope>
    <source>
        <strain evidence="2">JCM 4654</strain>
    </source>
</reference>
<accession>A0A918YAC3</accession>
<evidence type="ECO:0000313" key="3">
    <source>
        <dbReference type="Proteomes" id="UP000608955"/>
    </source>
</evidence>
<evidence type="ECO:0000313" key="2">
    <source>
        <dbReference type="EMBL" id="GHD96260.1"/>
    </source>
</evidence>
<proteinExistence type="predicted"/>
<sequence>MLAVSNAPVPYTALLPESRSSTATDTAAPSATVTDRIASAGSAVRPAAASVPVSVTASTDPLPLASADADDDTAVAAPGGSVPAILQPPAARPVGRR</sequence>
<protein>
    <submittedName>
        <fullName evidence="2">Uncharacterized protein</fullName>
    </submittedName>
</protein>
<comment type="caution">
    <text evidence="2">The sequence shown here is derived from an EMBL/GenBank/DDBJ whole genome shotgun (WGS) entry which is preliminary data.</text>
</comment>
<feature type="compositionally biased region" description="Low complexity" evidence="1">
    <location>
        <begin position="18"/>
        <end position="31"/>
    </location>
</feature>
<dbReference type="AlphaFoldDB" id="A0A918YAC3"/>
<keyword evidence="3" id="KW-1185">Reference proteome</keyword>
<dbReference type="Proteomes" id="UP000608955">
    <property type="component" value="Unassembled WGS sequence"/>
</dbReference>
<organism evidence="2 3">
    <name type="scientific">Streptomyces naganishii JCM 4654</name>
    <dbReference type="NCBI Taxonomy" id="1306179"/>
    <lineage>
        <taxon>Bacteria</taxon>
        <taxon>Bacillati</taxon>
        <taxon>Actinomycetota</taxon>
        <taxon>Actinomycetes</taxon>
        <taxon>Kitasatosporales</taxon>
        <taxon>Streptomycetaceae</taxon>
        <taxon>Streptomyces</taxon>
    </lineage>
</organism>
<feature type="region of interest" description="Disordered" evidence="1">
    <location>
        <begin position="62"/>
        <end position="97"/>
    </location>
</feature>
<reference evidence="2" key="2">
    <citation type="submission" date="2020-09" db="EMBL/GenBank/DDBJ databases">
        <authorList>
            <person name="Sun Q."/>
            <person name="Ohkuma M."/>
        </authorList>
    </citation>
    <scope>NUCLEOTIDE SEQUENCE</scope>
    <source>
        <strain evidence="2">JCM 4654</strain>
    </source>
</reference>
<gene>
    <name evidence="2" type="ORF">GCM10010508_64230</name>
</gene>